<feature type="domain" description="DinB-like" evidence="1">
    <location>
        <begin position="11"/>
        <end position="139"/>
    </location>
</feature>
<dbReference type="AlphaFoldDB" id="A0A916RLN4"/>
<proteinExistence type="predicted"/>
<dbReference type="InterPro" id="IPR034660">
    <property type="entry name" value="DinB/YfiT-like"/>
</dbReference>
<dbReference type="Proteomes" id="UP000648801">
    <property type="component" value="Unassembled WGS sequence"/>
</dbReference>
<dbReference type="Gene3D" id="1.20.120.450">
    <property type="entry name" value="dinb family like domain"/>
    <property type="match status" value="1"/>
</dbReference>
<dbReference type="Pfam" id="PF12867">
    <property type="entry name" value="DinB_2"/>
    <property type="match status" value="1"/>
</dbReference>
<evidence type="ECO:0000259" key="1">
    <source>
        <dbReference type="Pfam" id="PF12867"/>
    </source>
</evidence>
<dbReference type="SUPFAM" id="SSF109854">
    <property type="entry name" value="DinB/YfiT-like putative metalloenzymes"/>
    <property type="match status" value="1"/>
</dbReference>
<accession>A0A916RLN4</accession>
<evidence type="ECO:0000313" key="2">
    <source>
        <dbReference type="EMBL" id="GGA60890.1"/>
    </source>
</evidence>
<sequence>MLIAQSLLAEFEAQAPVTRKFLERLPADRLTWKPHSKSMTAGQLAYHLAFVPGGVVRGAQQDQIAPPGFQFPQPATVQEILDTFEQSIVTVREVLPSFDDAAMNATWRIVDGDQEIAAMPRVAFLRNIMLNHWYQHRGQFCVYLRLLEVPVPSSWGPSADEGSALQREPQPV</sequence>
<organism evidence="2 3">
    <name type="scientific">Edaphobacter acidisoli</name>
    <dbReference type="NCBI Taxonomy" id="2040573"/>
    <lineage>
        <taxon>Bacteria</taxon>
        <taxon>Pseudomonadati</taxon>
        <taxon>Acidobacteriota</taxon>
        <taxon>Terriglobia</taxon>
        <taxon>Terriglobales</taxon>
        <taxon>Acidobacteriaceae</taxon>
        <taxon>Edaphobacter</taxon>
    </lineage>
</organism>
<keyword evidence="3" id="KW-1185">Reference proteome</keyword>
<reference evidence="2" key="2">
    <citation type="submission" date="2020-09" db="EMBL/GenBank/DDBJ databases">
        <authorList>
            <person name="Sun Q."/>
            <person name="Zhou Y."/>
        </authorList>
    </citation>
    <scope>NUCLEOTIDE SEQUENCE</scope>
    <source>
        <strain evidence="2">CGMCC 1.15447</strain>
    </source>
</reference>
<dbReference type="RefSeq" id="WP_229668729.1">
    <property type="nucleotide sequence ID" value="NZ_BMJB01000001.1"/>
</dbReference>
<evidence type="ECO:0000313" key="3">
    <source>
        <dbReference type="Proteomes" id="UP000648801"/>
    </source>
</evidence>
<protein>
    <recommendedName>
        <fullName evidence="1">DinB-like domain-containing protein</fullName>
    </recommendedName>
</protein>
<gene>
    <name evidence="2" type="ORF">GCM10011507_10540</name>
</gene>
<dbReference type="EMBL" id="BMJB01000001">
    <property type="protein sequence ID" value="GGA60890.1"/>
    <property type="molecule type" value="Genomic_DNA"/>
</dbReference>
<dbReference type="InterPro" id="IPR024775">
    <property type="entry name" value="DinB-like"/>
</dbReference>
<comment type="caution">
    <text evidence="2">The sequence shown here is derived from an EMBL/GenBank/DDBJ whole genome shotgun (WGS) entry which is preliminary data.</text>
</comment>
<reference evidence="2" key="1">
    <citation type="journal article" date="2014" name="Int. J. Syst. Evol. Microbiol.">
        <title>Complete genome sequence of Corynebacterium casei LMG S-19264T (=DSM 44701T), isolated from a smear-ripened cheese.</title>
        <authorList>
            <consortium name="US DOE Joint Genome Institute (JGI-PGF)"/>
            <person name="Walter F."/>
            <person name="Albersmeier A."/>
            <person name="Kalinowski J."/>
            <person name="Ruckert C."/>
        </authorList>
    </citation>
    <scope>NUCLEOTIDE SEQUENCE</scope>
    <source>
        <strain evidence="2">CGMCC 1.15447</strain>
    </source>
</reference>
<name>A0A916RLN4_9BACT</name>